<sequence>MAGFTIKDELVKKANNEGFFVLHKKGDMMMEKHKNIRSY</sequence>
<gene>
    <name evidence="1" type="ORF">MNB_SV-15-1148</name>
</gene>
<dbReference type="EMBL" id="FRYL01000041">
    <property type="protein sequence ID" value="SHO81569.1"/>
    <property type="molecule type" value="Genomic_DNA"/>
</dbReference>
<evidence type="ECO:0000313" key="1">
    <source>
        <dbReference type="EMBL" id="SHO81569.1"/>
    </source>
</evidence>
<accession>A0A1W1EL17</accession>
<dbReference type="AlphaFoldDB" id="A0A1W1EL17"/>
<reference evidence="1" key="1">
    <citation type="submission" date="2016-10" db="EMBL/GenBank/DDBJ databases">
        <authorList>
            <person name="de Groot N.N."/>
        </authorList>
    </citation>
    <scope>NUCLEOTIDE SEQUENCE</scope>
</reference>
<name>A0A1W1EL17_9ZZZZ</name>
<proteinExistence type="predicted"/>
<organism evidence="1">
    <name type="scientific">hydrothermal vent metagenome</name>
    <dbReference type="NCBI Taxonomy" id="652676"/>
    <lineage>
        <taxon>unclassified sequences</taxon>
        <taxon>metagenomes</taxon>
        <taxon>ecological metagenomes</taxon>
    </lineage>
</organism>
<protein>
    <submittedName>
        <fullName evidence="1">Uncharacterized protein</fullName>
    </submittedName>
</protein>